<dbReference type="SMART" id="SM00228">
    <property type="entry name" value="PDZ"/>
    <property type="match status" value="1"/>
</dbReference>
<dbReference type="InterPro" id="IPR036034">
    <property type="entry name" value="PDZ_sf"/>
</dbReference>
<dbReference type="GeneID" id="100379003"/>
<gene>
    <name evidence="3" type="primary">LOC100379003</name>
</gene>
<dbReference type="Proteomes" id="UP000694865">
    <property type="component" value="Unplaced"/>
</dbReference>
<dbReference type="RefSeq" id="XP_006813207.1">
    <property type="nucleotide sequence ID" value="XM_006813144.1"/>
</dbReference>
<feature type="domain" description="PDZ" evidence="1">
    <location>
        <begin position="96"/>
        <end position="171"/>
    </location>
</feature>
<dbReference type="InterPro" id="IPR008996">
    <property type="entry name" value="IL1/FGF"/>
</dbReference>
<dbReference type="InterPro" id="IPR001478">
    <property type="entry name" value="PDZ"/>
</dbReference>
<proteinExistence type="predicted"/>
<evidence type="ECO:0000313" key="2">
    <source>
        <dbReference type="Proteomes" id="UP000694865"/>
    </source>
</evidence>
<evidence type="ECO:0000259" key="1">
    <source>
        <dbReference type="SMART" id="SM00228"/>
    </source>
</evidence>
<dbReference type="SUPFAM" id="SSF50353">
    <property type="entry name" value="Cytokine"/>
    <property type="match status" value="1"/>
</dbReference>
<sequence length="388" mass="44559">MIGSRPRSRSPCEERPHDFKRQKSISTQFGVLNVEEQPIDEVDGIVDKCVDVMQHGVEYIKEHCVQCLQPQLSEDLPQWPESRVGIPHPNAPSQRIDLGMKFRTIQLDNDQYEHSVLEVEENSSAHQLKIRNGDTIHRINGSVLLDSDHHDVVNKFFQITQKFKLTLSRAPEDVVDGNDDDYEDVCTYMEIEVEIELEDDNVTVEIIAEWQREFTKNNVPKLRCYKQSDCYVHTATSDSTSLLSMTSSSSVKIIPAHIEDDGGQWIVYLYSVLWPIKFDIIAQADTTKYPSFAMVLYNVKYDKCLSISELNQLICMKTSKKNLSRLKTIDSHVFFKKKWVKGSDHIVFESAKYRDLYLAKSGKGVLLIEQKDSSDLEPSTKFKLSMDV</sequence>
<keyword evidence="2" id="KW-1185">Reference proteome</keyword>
<accession>A0ABM0LZL6</accession>
<protein>
    <submittedName>
        <fullName evidence="3">Uncharacterized protein LOC100379003</fullName>
    </submittedName>
</protein>
<name>A0ABM0LZL6_SACKO</name>
<evidence type="ECO:0000313" key="3">
    <source>
        <dbReference type="RefSeq" id="XP_006813207.1"/>
    </source>
</evidence>
<dbReference type="SUPFAM" id="SSF50156">
    <property type="entry name" value="PDZ domain-like"/>
    <property type="match status" value="1"/>
</dbReference>
<reference evidence="3" key="1">
    <citation type="submission" date="2025-08" db="UniProtKB">
        <authorList>
            <consortium name="RefSeq"/>
        </authorList>
    </citation>
    <scope>IDENTIFICATION</scope>
    <source>
        <tissue evidence="3">Testes</tissue>
    </source>
</reference>
<dbReference type="Gene3D" id="2.30.42.10">
    <property type="match status" value="1"/>
</dbReference>
<organism evidence="2 3">
    <name type="scientific">Saccoglossus kowalevskii</name>
    <name type="common">Acorn worm</name>
    <dbReference type="NCBI Taxonomy" id="10224"/>
    <lineage>
        <taxon>Eukaryota</taxon>
        <taxon>Metazoa</taxon>
        <taxon>Hemichordata</taxon>
        <taxon>Enteropneusta</taxon>
        <taxon>Harrimaniidae</taxon>
        <taxon>Saccoglossus</taxon>
    </lineage>
</organism>
<dbReference type="Gene3D" id="2.80.10.50">
    <property type="match status" value="1"/>
</dbReference>